<organism evidence="1 2">
    <name type="scientific">Vitis vinifera</name>
    <name type="common">Grape</name>
    <dbReference type="NCBI Taxonomy" id="29760"/>
    <lineage>
        <taxon>Eukaryota</taxon>
        <taxon>Viridiplantae</taxon>
        <taxon>Streptophyta</taxon>
        <taxon>Embryophyta</taxon>
        <taxon>Tracheophyta</taxon>
        <taxon>Spermatophyta</taxon>
        <taxon>Magnoliopsida</taxon>
        <taxon>eudicotyledons</taxon>
        <taxon>Gunneridae</taxon>
        <taxon>Pentapetalae</taxon>
        <taxon>rosids</taxon>
        <taxon>Vitales</taxon>
        <taxon>Vitaceae</taxon>
        <taxon>Viteae</taxon>
        <taxon>Vitis</taxon>
    </lineage>
</organism>
<proteinExistence type="predicted"/>
<reference evidence="1 2" key="1">
    <citation type="journal article" date="2018" name="PLoS Genet.">
        <title>Population sequencing reveals clonal diversity and ancestral inbreeding in the grapevine cultivar Chardonnay.</title>
        <authorList>
            <person name="Roach M.J."/>
            <person name="Johnson D.L."/>
            <person name="Bohlmann J."/>
            <person name="van Vuuren H.J."/>
            <person name="Jones S.J."/>
            <person name="Pretorius I.S."/>
            <person name="Schmidt S.A."/>
            <person name="Borneman A.R."/>
        </authorList>
    </citation>
    <scope>NUCLEOTIDE SEQUENCE [LARGE SCALE GENOMIC DNA]</scope>
    <source>
        <strain evidence="2">cv. Chardonnay</strain>
        <tissue evidence="1">Leaf</tissue>
    </source>
</reference>
<evidence type="ECO:0000313" key="1">
    <source>
        <dbReference type="EMBL" id="RVW28930.1"/>
    </source>
</evidence>
<gene>
    <name evidence="1" type="ORF">CK203_102854</name>
</gene>
<dbReference type="Proteomes" id="UP000288805">
    <property type="component" value="Unassembled WGS sequence"/>
</dbReference>
<protein>
    <submittedName>
        <fullName evidence="1">Uncharacterized protein</fullName>
    </submittedName>
</protein>
<evidence type="ECO:0000313" key="2">
    <source>
        <dbReference type="Proteomes" id="UP000288805"/>
    </source>
</evidence>
<dbReference type="EMBL" id="QGNW01001871">
    <property type="protein sequence ID" value="RVW28930.1"/>
    <property type="molecule type" value="Genomic_DNA"/>
</dbReference>
<dbReference type="AlphaFoldDB" id="A0A438D0D3"/>
<sequence length="55" mass="5975">MGCICSKGSSVNEYVEKNARDKELSKKSSKRLVASSRREGVVVEVMGEAMMQPPG</sequence>
<accession>A0A438D0D3</accession>
<name>A0A438D0D3_VITVI</name>
<comment type="caution">
    <text evidence="1">The sequence shown here is derived from an EMBL/GenBank/DDBJ whole genome shotgun (WGS) entry which is preliminary data.</text>
</comment>